<evidence type="ECO:0000256" key="8">
    <source>
        <dbReference type="ARBA" id="ARBA00022777"/>
    </source>
</evidence>
<evidence type="ECO:0000256" key="2">
    <source>
        <dbReference type="ARBA" id="ARBA00004236"/>
    </source>
</evidence>
<name>A0A419VVL4_9BACT</name>
<dbReference type="PANTHER" id="PTHR43711:SF31">
    <property type="entry name" value="HISTIDINE KINASE"/>
    <property type="match status" value="1"/>
</dbReference>
<feature type="domain" description="PAC" evidence="14">
    <location>
        <begin position="335"/>
        <end position="385"/>
    </location>
</feature>
<proteinExistence type="predicted"/>
<dbReference type="PROSITE" id="PS50112">
    <property type="entry name" value="PAS"/>
    <property type="match status" value="3"/>
</dbReference>
<dbReference type="FunFam" id="3.30.565.10:FF:000023">
    <property type="entry name" value="PAS domain-containing sensor histidine kinase"/>
    <property type="match status" value="1"/>
</dbReference>
<evidence type="ECO:0000256" key="7">
    <source>
        <dbReference type="ARBA" id="ARBA00022741"/>
    </source>
</evidence>
<dbReference type="PRINTS" id="PR00344">
    <property type="entry name" value="BCTRLSENSOR"/>
</dbReference>
<dbReference type="GO" id="GO:0000155">
    <property type="term" value="F:phosphorelay sensor kinase activity"/>
    <property type="evidence" value="ECO:0007669"/>
    <property type="project" value="InterPro"/>
</dbReference>
<evidence type="ECO:0000259" key="13">
    <source>
        <dbReference type="PROSITE" id="PS50112"/>
    </source>
</evidence>
<dbReference type="GO" id="GO:0005886">
    <property type="term" value="C:plasma membrane"/>
    <property type="evidence" value="ECO:0007669"/>
    <property type="project" value="UniProtKB-SubCell"/>
</dbReference>
<keyword evidence="11" id="KW-0472">Membrane</keyword>
<dbReference type="SUPFAM" id="SSF55874">
    <property type="entry name" value="ATPase domain of HSP90 chaperone/DNA topoisomerase II/histidine kinase"/>
    <property type="match status" value="1"/>
</dbReference>
<dbReference type="PROSITE" id="PS50109">
    <property type="entry name" value="HIS_KIN"/>
    <property type="match status" value="1"/>
</dbReference>
<keyword evidence="4" id="KW-1003">Cell membrane</keyword>
<dbReference type="Gene3D" id="1.10.287.130">
    <property type="match status" value="1"/>
</dbReference>
<dbReference type="NCBIfam" id="TIGR00229">
    <property type="entry name" value="sensory_box"/>
    <property type="match status" value="4"/>
</dbReference>
<dbReference type="InterPro" id="IPR000014">
    <property type="entry name" value="PAS"/>
</dbReference>
<dbReference type="Proteomes" id="UP000283387">
    <property type="component" value="Unassembled WGS sequence"/>
</dbReference>
<dbReference type="CDD" id="cd00082">
    <property type="entry name" value="HisKA"/>
    <property type="match status" value="1"/>
</dbReference>
<dbReference type="SMART" id="SM00388">
    <property type="entry name" value="HisKA"/>
    <property type="match status" value="1"/>
</dbReference>
<evidence type="ECO:0000259" key="14">
    <source>
        <dbReference type="PROSITE" id="PS50113"/>
    </source>
</evidence>
<evidence type="ECO:0000256" key="4">
    <source>
        <dbReference type="ARBA" id="ARBA00022475"/>
    </source>
</evidence>
<sequence>MSNSNQGVFDSLIENSLVGMYIIQDHRFRYANKRFADIFGYKPDEIVDILGPEDLVVESDRSKVVENVNARLQAEVESLEYEFEGKHQSGKTVYVRVLGNRIDYNGRPAISGSIIDVTKHHQLERELKMSEERLRISLETTETGIWDWDVSNDQWYASPIFYTMLGYKPEYGHHDRYVWLNRVHPEDRMEVIRNIQRILARETDEYRYEARMLHADGNYRWHQVIGSVAGLTDSGFVKRIVGIRRDITHLRLATENLRKQEEQLRALINALPDMMWLKNSEGVFQLCNKRVSQFFGKRVNEIIGKTDYDFVPKDIADHFRREDNTAMEVGESYIYEEEIEFADRHREILETIKTPLFEENGHLIGILGIGRDITKRKELEKSLRESEEKYRYIFENAPVGIFKTAATGEFVIFNDTLIHQFECCDAKEFEKHYDNVQKLWVNDSAREQFANALKKEGALYGYEFEAKLISGKIKWFSLYVQYDPEDKSYEGFCVDISSVKQNEADLIVAKEKAEENDRLKTAFLMNMSHEIRTPMNSILGFLEMLQDPDFDEKQKQSFFDLVKMSGTRLLDTIGNIIEISRIEAGQSKLILTSVDLKTEFQFLKDLFQTQAEAKNISLQCILPEKDEVDCIETDKYKLETILINLLKNAVKFTSEGSIEFGYLNEAESFLFFVKDTGSGIYPDKMELIFERFVQADMNLTRLKEGSGLGLAISQAYAEALGGRIEVTSQIGKGSEFVFRMPKK</sequence>
<dbReference type="SMART" id="SM00387">
    <property type="entry name" value="HATPase_c"/>
    <property type="match status" value="1"/>
</dbReference>
<dbReference type="Pfam" id="PF00512">
    <property type="entry name" value="HisKA"/>
    <property type="match status" value="1"/>
</dbReference>
<evidence type="ECO:0000313" key="15">
    <source>
        <dbReference type="EMBL" id="RKD86151.1"/>
    </source>
</evidence>
<dbReference type="SUPFAM" id="SSF55785">
    <property type="entry name" value="PYP-like sensor domain (PAS domain)"/>
    <property type="match status" value="4"/>
</dbReference>
<dbReference type="PROSITE" id="PS50113">
    <property type="entry name" value="PAC"/>
    <property type="match status" value="2"/>
</dbReference>
<keyword evidence="6" id="KW-0808">Transferase</keyword>
<dbReference type="Pfam" id="PF02518">
    <property type="entry name" value="HATPase_c"/>
    <property type="match status" value="1"/>
</dbReference>
<dbReference type="Pfam" id="PF08447">
    <property type="entry name" value="PAS_3"/>
    <property type="match status" value="2"/>
</dbReference>
<keyword evidence="7" id="KW-0547">Nucleotide-binding</keyword>
<keyword evidence="8" id="KW-0418">Kinase</keyword>
<dbReference type="InterPro" id="IPR003594">
    <property type="entry name" value="HATPase_dom"/>
</dbReference>
<protein>
    <recommendedName>
        <fullName evidence="3">histidine kinase</fullName>
        <ecNumber evidence="3">2.7.13.3</ecNumber>
    </recommendedName>
</protein>
<dbReference type="InterPro" id="IPR035965">
    <property type="entry name" value="PAS-like_dom_sf"/>
</dbReference>
<keyword evidence="10" id="KW-0902">Two-component regulatory system</keyword>
<evidence type="ECO:0000256" key="11">
    <source>
        <dbReference type="ARBA" id="ARBA00023136"/>
    </source>
</evidence>
<dbReference type="InterPro" id="IPR004358">
    <property type="entry name" value="Sig_transdc_His_kin-like_C"/>
</dbReference>
<reference evidence="15 16" key="1">
    <citation type="submission" date="2018-09" db="EMBL/GenBank/DDBJ databases">
        <title>Genomic Encyclopedia of Archaeal and Bacterial Type Strains, Phase II (KMG-II): from individual species to whole genera.</title>
        <authorList>
            <person name="Goeker M."/>
        </authorList>
    </citation>
    <scope>NUCLEOTIDE SEQUENCE [LARGE SCALE GENOMIC DNA]</scope>
    <source>
        <strain evidence="15 16">DSM 27148</strain>
    </source>
</reference>
<gene>
    <name evidence="15" type="ORF">BC643_4468</name>
</gene>
<dbReference type="CDD" id="cd00130">
    <property type="entry name" value="PAS"/>
    <property type="match status" value="3"/>
</dbReference>
<dbReference type="InterPro" id="IPR003661">
    <property type="entry name" value="HisK_dim/P_dom"/>
</dbReference>
<dbReference type="Gene3D" id="3.30.450.20">
    <property type="entry name" value="PAS domain"/>
    <property type="match status" value="4"/>
</dbReference>
<evidence type="ECO:0000256" key="5">
    <source>
        <dbReference type="ARBA" id="ARBA00022553"/>
    </source>
</evidence>
<dbReference type="PANTHER" id="PTHR43711">
    <property type="entry name" value="TWO-COMPONENT HISTIDINE KINASE"/>
    <property type="match status" value="1"/>
</dbReference>
<evidence type="ECO:0000259" key="12">
    <source>
        <dbReference type="PROSITE" id="PS50109"/>
    </source>
</evidence>
<dbReference type="SMART" id="SM00086">
    <property type="entry name" value="PAC"/>
    <property type="match status" value="3"/>
</dbReference>
<dbReference type="InterPro" id="IPR013655">
    <property type="entry name" value="PAS_fold_3"/>
</dbReference>
<accession>A0A419VVL4</accession>
<dbReference type="InterPro" id="IPR036890">
    <property type="entry name" value="HATPase_C_sf"/>
</dbReference>
<dbReference type="InterPro" id="IPR036097">
    <property type="entry name" value="HisK_dim/P_sf"/>
</dbReference>
<dbReference type="InterPro" id="IPR013656">
    <property type="entry name" value="PAS_4"/>
</dbReference>
<dbReference type="Gene3D" id="3.30.565.10">
    <property type="entry name" value="Histidine kinase-like ATPase, C-terminal domain"/>
    <property type="match status" value="1"/>
</dbReference>
<dbReference type="InterPro" id="IPR050736">
    <property type="entry name" value="Sensor_HK_Regulatory"/>
</dbReference>
<dbReference type="GO" id="GO:0005524">
    <property type="term" value="F:ATP binding"/>
    <property type="evidence" value="ECO:0007669"/>
    <property type="project" value="UniProtKB-KW"/>
</dbReference>
<keyword evidence="5" id="KW-0597">Phosphoprotein</keyword>
<dbReference type="InterPro" id="IPR001610">
    <property type="entry name" value="PAC"/>
</dbReference>
<evidence type="ECO:0000313" key="16">
    <source>
        <dbReference type="Proteomes" id="UP000283387"/>
    </source>
</evidence>
<feature type="domain" description="PAS" evidence="13">
    <location>
        <begin position="130"/>
        <end position="202"/>
    </location>
</feature>
<keyword evidence="16" id="KW-1185">Reference proteome</keyword>
<evidence type="ECO:0000256" key="6">
    <source>
        <dbReference type="ARBA" id="ARBA00022679"/>
    </source>
</evidence>
<feature type="domain" description="PAC" evidence="14">
    <location>
        <begin position="206"/>
        <end position="259"/>
    </location>
</feature>
<keyword evidence="9" id="KW-0067">ATP-binding</keyword>
<evidence type="ECO:0000256" key="1">
    <source>
        <dbReference type="ARBA" id="ARBA00000085"/>
    </source>
</evidence>
<feature type="domain" description="PAS" evidence="13">
    <location>
        <begin position="30"/>
        <end position="75"/>
    </location>
</feature>
<feature type="domain" description="Histidine kinase" evidence="12">
    <location>
        <begin position="526"/>
        <end position="743"/>
    </location>
</feature>
<dbReference type="InterPro" id="IPR000700">
    <property type="entry name" value="PAS-assoc_C"/>
</dbReference>
<dbReference type="SMART" id="SM00091">
    <property type="entry name" value="PAS"/>
    <property type="match status" value="4"/>
</dbReference>
<evidence type="ECO:0000256" key="9">
    <source>
        <dbReference type="ARBA" id="ARBA00022840"/>
    </source>
</evidence>
<comment type="subcellular location">
    <subcellularLocation>
        <location evidence="2">Cell membrane</location>
    </subcellularLocation>
</comment>
<dbReference type="Pfam" id="PF08448">
    <property type="entry name" value="PAS_4"/>
    <property type="match status" value="1"/>
</dbReference>
<dbReference type="InterPro" id="IPR005467">
    <property type="entry name" value="His_kinase_dom"/>
</dbReference>
<evidence type="ECO:0000256" key="10">
    <source>
        <dbReference type="ARBA" id="ARBA00023012"/>
    </source>
</evidence>
<dbReference type="SUPFAM" id="SSF47384">
    <property type="entry name" value="Homodimeric domain of signal transducing histidine kinase"/>
    <property type="match status" value="1"/>
</dbReference>
<comment type="catalytic activity">
    <reaction evidence="1">
        <text>ATP + protein L-histidine = ADP + protein N-phospho-L-histidine.</text>
        <dbReference type="EC" id="2.7.13.3"/>
    </reaction>
</comment>
<dbReference type="AlphaFoldDB" id="A0A419VVL4"/>
<organism evidence="15 16">
    <name type="scientific">Mangrovibacterium diazotrophicum</name>
    <dbReference type="NCBI Taxonomy" id="1261403"/>
    <lineage>
        <taxon>Bacteria</taxon>
        <taxon>Pseudomonadati</taxon>
        <taxon>Bacteroidota</taxon>
        <taxon>Bacteroidia</taxon>
        <taxon>Marinilabiliales</taxon>
        <taxon>Prolixibacteraceae</taxon>
        <taxon>Mangrovibacterium</taxon>
    </lineage>
</organism>
<dbReference type="EC" id="2.7.13.3" evidence="3"/>
<dbReference type="EMBL" id="RAPN01000005">
    <property type="protein sequence ID" value="RKD86151.1"/>
    <property type="molecule type" value="Genomic_DNA"/>
</dbReference>
<feature type="domain" description="PAS" evidence="13">
    <location>
        <begin position="260"/>
        <end position="330"/>
    </location>
</feature>
<comment type="caution">
    <text evidence="15">The sequence shown here is derived from an EMBL/GenBank/DDBJ whole genome shotgun (WGS) entry which is preliminary data.</text>
</comment>
<evidence type="ECO:0000256" key="3">
    <source>
        <dbReference type="ARBA" id="ARBA00012438"/>
    </source>
</evidence>